<dbReference type="AlphaFoldDB" id="A0A285NS44"/>
<keyword evidence="2" id="KW-1185">Reference proteome</keyword>
<dbReference type="EMBL" id="OBEJ01000002">
    <property type="protein sequence ID" value="SNZ12330.1"/>
    <property type="molecule type" value="Genomic_DNA"/>
</dbReference>
<dbReference type="Pfam" id="PF09572">
    <property type="entry name" value="RE_XamI"/>
    <property type="match status" value="1"/>
</dbReference>
<accession>A0A285NS44</accession>
<organism evidence="1 2">
    <name type="scientific">Natronoarchaeum philippinense</name>
    <dbReference type="NCBI Taxonomy" id="558529"/>
    <lineage>
        <taxon>Archaea</taxon>
        <taxon>Methanobacteriati</taxon>
        <taxon>Methanobacteriota</taxon>
        <taxon>Stenosarchaea group</taxon>
        <taxon>Halobacteria</taxon>
        <taxon>Halobacteriales</taxon>
        <taxon>Natronoarchaeaceae</taxon>
    </lineage>
</organism>
<dbReference type="GO" id="GO:0009036">
    <property type="term" value="F:type II site-specific deoxyribonuclease activity"/>
    <property type="evidence" value="ECO:0007669"/>
    <property type="project" value="InterPro"/>
</dbReference>
<protein>
    <submittedName>
        <fullName evidence="1">XamI restriction endonuclease</fullName>
    </submittedName>
</protein>
<proteinExistence type="predicted"/>
<reference evidence="1 2" key="1">
    <citation type="submission" date="2017-09" db="EMBL/GenBank/DDBJ databases">
        <authorList>
            <person name="Ehlers B."/>
            <person name="Leendertz F.H."/>
        </authorList>
    </citation>
    <scope>NUCLEOTIDE SEQUENCE [LARGE SCALE GENOMIC DNA]</scope>
    <source>
        <strain evidence="1 2">DSM 27208</strain>
    </source>
</reference>
<keyword evidence="1" id="KW-0255">Endonuclease</keyword>
<keyword evidence="1" id="KW-0540">Nuclease</keyword>
<dbReference type="Proteomes" id="UP000219453">
    <property type="component" value="Unassembled WGS sequence"/>
</dbReference>
<dbReference type="GO" id="GO:0009307">
    <property type="term" value="P:DNA restriction-modification system"/>
    <property type="evidence" value="ECO:0007669"/>
    <property type="project" value="InterPro"/>
</dbReference>
<gene>
    <name evidence="1" type="ORF">SAMN06269185_1622</name>
</gene>
<evidence type="ECO:0000313" key="1">
    <source>
        <dbReference type="EMBL" id="SNZ12330.1"/>
    </source>
</evidence>
<keyword evidence="1" id="KW-0378">Hydrolase</keyword>
<sequence length="300" mass="35040">MSVSDKTLEELAEESREQEKERYVKKCGEFQREIFQATEEVFRELAEASNNFRDVDIDFVRENPITVRILRYLTEPILSRDKFSEYCDVGDQTLRKYEDYEDDTTPQPNTAEKIIGTFEEFRNETLLPWLEVEQMEYHEYDEETLVKKLQTAIAYNIATSEANTEYRNWRATIQHDAINDELFEAGFEKVNVDDVDEIGPGEYVLELSVEGKEADFAIRNRDSDLFLVEAKMSGTEINFHKRRKEMIDDYNDWTDGRPDSEIVAVIGGVIDTDDVERLEEVGITVFWDHELDGLSDFLEA</sequence>
<dbReference type="GO" id="GO:0003677">
    <property type="term" value="F:DNA binding"/>
    <property type="evidence" value="ECO:0007669"/>
    <property type="project" value="InterPro"/>
</dbReference>
<name>A0A285NS44_NATPI</name>
<evidence type="ECO:0000313" key="2">
    <source>
        <dbReference type="Proteomes" id="UP000219453"/>
    </source>
</evidence>
<dbReference type="InterPro" id="IPR019072">
    <property type="entry name" value="Restrct_endonuc_II_XamI"/>
</dbReference>